<dbReference type="Proteomes" id="UP001165190">
    <property type="component" value="Unassembled WGS sequence"/>
</dbReference>
<dbReference type="PANTHER" id="PTHR35218">
    <property type="entry name" value="RNASE H DOMAIN-CONTAINING PROTEIN"/>
    <property type="match status" value="1"/>
</dbReference>
<comment type="caution">
    <text evidence="1">The sequence shown here is derived from an EMBL/GenBank/DDBJ whole genome shotgun (WGS) entry which is preliminary data.</text>
</comment>
<protein>
    <recommendedName>
        <fullName evidence="3">Endonuclease/exonuclease/phosphatase domain-containing protein</fullName>
    </recommendedName>
</protein>
<proteinExistence type="predicted"/>
<dbReference type="InterPro" id="IPR036691">
    <property type="entry name" value="Endo/exonu/phosph_ase_sf"/>
</dbReference>
<dbReference type="EMBL" id="BSYR01000010">
    <property type="protein sequence ID" value="GMI71760.1"/>
    <property type="molecule type" value="Genomic_DNA"/>
</dbReference>
<sequence length="104" mass="11842">MKLLCWNVRGLGMPWTVCRLQHVLRDLNPSVAFLIETKLWSAQMAQVRRRCGFINGIEVDAVGRSGGLSIGWKNNCDISLHSYSQRHIDVLINDDSDGKLWRCT</sequence>
<dbReference type="SUPFAM" id="SSF56219">
    <property type="entry name" value="DNase I-like"/>
    <property type="match status" value="1"/>
</dbReference>
<dbReference type="Gene3D" id="3.60.10.10">
    <property type="entry name" value="Endonuclease/exonuclease/phosphatase"/>
    <property type="match status" value="1"/>
</dbReference>
<evidence type="ECO:0008006" key="3">
    <source>
        <dbReference type="Google" id="ProtNLM"/>
    </source>
</evidence>
<gene>
    <name evidence="1" type="ORF">HRI_000845300</name>
</gene>
<dbReference type="OrthoDB" id="1750221at2759"/>
<evidence type="ECO:0000313" key="1">
    <source>
        <dbReference type="EMBL" id="GMI71760.1"/>
    </source>
</evidence>
<organism evidence="1 2">
    <name type="scientific">Hibiscus trionum</name>
    <name type="common">Flower of an hour</name>
    <dbReference type="NCBI Taxonomy" id="183268"/>
    <lineage>
        <taxon>Eukaryota</taxon>
        <taxon>Viridiplantae</taxon>
        <taxon>Streptophyta</taxon>
        <taxon>Embryophyta</taxon>
        <taxon>Tracheophyta</taxon>
        <taxon>Spermatophyta</taxon>
        <taxon>Magnoliopsida</taxon>
        <taxon>eudicotyledons</taxon>
        <taxon>Gunneridae</taxon>
        <taxon>Pentapetalae</taxon>
        <taxon>rosids</taxon>
        <taxon>malvids</taxon>
        <taxon>Malvales</taxon>
        <taxon>Malvaceae</taxon>
        <taxon>Malvoideae</taxon>
        <taxon>Hibiscus</taxon>
    </lineage>
</organism>
<dbReference type="AlphaFoldDB" id="A0A9W7H6A9"/>
<keyword evidence="2" id="KW-1185">Reference proteome</keyword>
<evidence type="ECO:0000313" key="2">
    <source>
        <dbReference type="Proteomes" id="UP001165190"/>
    </source>
</evidence>
<reference evidence="1" key="1">
    <citation type="submission" date="2023-05" db="EMBL/GenBank/DDBJ databases">
        <title>Genome and transcriptome analyses reveal genes involved in the formation of fine ridges on petal epidermal cells in Hibiscus trionum.</title>
        <authorList>
            <person name="Koshimizu S."/>
            <person name="Masuda S."/>
            <person name="Ishii T."/>
            <person name="Shirasu K."/>
            <person name="Hoshino A."/>
            <person name="Arita M."/>
        </authorList>
    </citation>
    <scope>NUCLEOTIDE SEQUENCE</scope>
    <source>
        <strain evidence="1">Hamamatsu line</strain>
    </source>
</reference>
<name>A0A9W7H6A9_HIBTR</name>
<accession>A0A9W7H6A9</accession>
<dbReference type="PANTHER" id="PTHR35218:SF9">
    <property type="entry name" value="ENDONUCLEASE_EXONUCLEASE_PHOSPHATASE DOMAIN-CONTAINING PROTEIN"/>
    <property type="match status" value="1"/>
</dbReference>